<reference evidence="9" key="1">
    <citation type="submission" date="2021-10" db="EMBL/GenBank/DDBJ databases">
        <title>Anaerobic single-cell dispensing facilitates the cultivation of human gut bacteria.</title>
        <authorList>
            <person name="Afrizal A."/>
        </authorList>
    </citation>
    <scope>NUCLEOTIDE SEQUENCE</scope>
    <source>
        <strain evidence="9">CLA-AA-H274</strain>
    </source>
</reference>
<feature type="transmembrane region" description="Helical" evidence="7">
    <location>
        <begin position="183"/>
        <end position="200"/>
    </location>
</feature>
<proteinExistence type="inferred from homology"/>
<dbReference type="Gene3D" id="1.10.3720.10">
    <property type="entry name" value="MetI-like"/>
    <property type="match status" value="1"/>
</dbReference>
<evidence type="ECO:0000256" key="7">
    <source>
        <dbReference type="RuleBase" id="RU363032"/>
    </source>
</evidence>
<dbReference type="InterPro" id="IPR035906">
    <property type="entry name" value="MetI-like_sf"/>
</dbReference>
<dbReference type="PROSITE" id="PS50928">
    <property type="entry name" value="ABC_TM1"/>
    <property type="match status" value="1"/>
</dbReference>
<keyword evidence="4 7" id="KW-0812">Transmembrane</keyword>
<evidence type="ECO:0000256" key="1">
    <source>
        <dbReference type="ARBA" id="ARBA00004651"/>
    </source>
</evidence>
<evidence type="ECO:0000256" key="2">
    <source>
        <dbReference type="ARBA" id="ARBA00022448"/>
    </source>
</evidence>
<sequence>MESKQEWENTRDERAEVFGVKKGINQILKCGAVTWILLLVIWQIGSLFYTDDFLPGPATTFAGAGVLIEDGTLATDISVSLQRVLRGWLLGVIFAVPVGLCIGNFKKVGWVLEPFLNFFRFVPAIGFITLFLMWFGVGENSKTALIFYAVIFPVMINTIAGVRAVDQSLVEASRSLGASGRTIFFTVIAPSAIPQIFTGVRLGLSGAIICIVAAEMLAASEGIGYLIYTSRLYYKTDWIFIGIFTLGFLGFLADRVLLFAGRKFLYRFGVR</sequence>
<feature type="transmembrane region" description="Helical" evidence="7">
    <location>
        <begin position="143"/>
        <end position="162"/>
    </location>
</feature>
<dbReference type="SUPFAM" id="SSF161098">
    <property type="entry name" value="MetI-like"/>
    <property type="match status" value="1"/>
</dbReference>
<evidence type="ECO:0000256" key="4">
    <source>
        <dbReference type="ARBA" id="ARBA00022692"/>
    </source>
</evidence>
<dbReference type="Proteomes" id="UP001198962">
    <property type="component" value="Unassembled WGS sequence"/>
</dbReference>
<dbReference type="CDD" id="cd06261">
    <property type="entry name" value="TM_PBP2"/>
    <property type="match status" value="1"/>
</dbReference>
<evidence type="ECO:0000259" key="8">
    <source>
        <dbReference type="PROSITE" id="PS50928"/>
    </source>
</evidence>
<feature type="domain" description="ABC transmembrane type-1" evidence="8">
    <location>
        <begin position="77"/>
        <end position="261"/>
    </location>
</feature>
<dbReference type="GO" id="GO:0042918">
    <property type="term" value="P:alkanesulfonate transmembrane transport"/>
    <property type="evidence" value="ECO:0007669"/>
    <property type="project" value="UniProtKB-ARBA"/>
</dbReference>
<organism evidence="9 10">
    <name type="scientific">Brotaphodocola catenula</name>
    <dbReference type="NCBI Taxonomy" id="2885361"/>
    <lineage>
        <taxon>Bacteria</taxon>
        <taxon>Bacillati</taxon>
        <taxon>Bacillota</taxon>
        <taxon>Clostridia</taxon>
        <taxon>Lachnospirales</taxon>
        <taxon>Lachnospiraceae</taxon>
        <taxon>Brotaphodocola</taxon>
    </lineage>
</organism>
<dbReference type="GO" id="GO:0005886">
    <property type="term" value="C:plasma membrane"/>
    <property type="evidence" value="ECO:0007669"/>
    <property type="project" value="UniProtKB-SubCell"/>
</dbReference>
<feature type="transmembrane region" description="Helical" evidence="7">
    <location>
        <begin position="239"/>
        <end position="261"/>
    </location>
</feature>
<keyword evidence="6 7" id="KW-0472">Membrane</keyword>
<feature type="transmembrane region" description="Helical" evidence="7">
    <location>
        <begin position="117"/>
        <end position="137"/>
    </location>
</feature>
<feature type="transmembrane region" description="Helical" evidence="7">
    <location>
        <begin position="30"/>
        <end position="49"/>
    </location>
</feature>
<evidence type="ECO:0000313" key="9">
    <source>
        <dbReference type="EMBL" id="MCC2165912.1"/>
    </source>
</evidence>
<dbReference type="PANTHER" id="PTHR30151">
    <property type="entry name" value="ALKANE SULFONATE ABC TRANSPORTER-RELATED, MEMBRANE SUBUNIT"/>
    <property type="match status" value="1"/>
</dbReference>
<keyword evidence="5 7" id="KW-1133">Transmembrane helix</keyword>
<evidence type="ECO:0000256" key="5">
    <source>
        <dbReference type="ARBA" id="ARBA00022989"/>
    </source>
</evidence>
<dbReference type="PANTHER" id="PTHR30151:SF0">
    <property type="entry name" value="ABC TRANSPORTER PERMEASE PROTEIN MJ0413-RELATED"/>
    <property type="match status" value="1"/>
</dbReference>
<keyword evidence="10" id="KW-1185">Reference proteome</keyword>
<dbReference type="FunFam" id="1.10.3720.10:FF:000003">
    <property type="entry name" value="Aliphatic sulfonate ABC transporter permease"/>
    <property type="match status" value="1"/>
</dbReference>
<comment type="similarity">
    <text evidence="7">Belongs to the binding-protein-dependent transport system permease family.</text>
</comment>
<comment type="caution">
    <text evidence="9">The sequence shown here is derived from an EMBL/GenBank/DDBJ whole genome shotgun (WGS) entry which is preliminary data.</text>
</comment>
<keyword evidence="3" id="KW-1003">Cell membrane</keyword>
<evidence type="ECO:0000256" key="6">
    <source>
        <dbReference type="ARBA" id="ARBA00023136"/>
    </source>
</evidence>
<dbReference type="RefSeq" id="WP_308452101.1">
    <property type="nucleotide sequence ID" value="NZ_JAJEPU010000064.1"/>
</dbReference>
<feature type="transmembrane region" description="Helical" evidence="7">
    <location>
        <begin position="206"/>
        <end position="227"/>
    </location>
</feature>
<dbReference type="AlphaFoldDB" id="A0AAE3AV44"/>
<dbReference type="Pfam" id="PF00528">
    <property type="entry name" value="BPD_transp_1"/>
    <property type="match status" value="1"/>
</dbReference>
<dbReference type="InterPro" id="IPR000515">
    <property type="entry name" value="MetI-like"/>
</dbReference>
<feature type="transmembrane region" description="Helical" evidence="7">
    <location>
        <begin position="87"/>
        <end position="105"/>
    </location>
</feature>
<comment type="subcellular location">
    <subcellularLocation>
        <location evidence="1 7">Cell membrane</location>
        <topology evidence="1 7">Multi-pass membrane protein</topology>
    </subcellularLocation>
</comment>
<accession>A0AAE3AV44</accession>
<evidence type="ECO:0000256" key="3">
    <source>
        <dbReference type="ARBA" id="ARBA00022475"/>
    </source>
</evidence>
<gene>
    <name evidence="9" type="ORF">LKD32_13710</name>
</gene>
<keyword evidence="2 7" id="KW-0813">Transport</keyword>
<evidence type="ECO:0000313" key="10">
    <source>
        <dbReference type="Proteomes" id="UP001198962"/>
    </source>
</evidence>
<dbReference type="EMBL" id="JAJEPU010000064">
    <property type="protein sequence ID" value="MCC2165912.1"/>
    <property type="molecule type" value="Genomic_DNA"/>
</dbReference>
<name>A0AAE3AV44_9FIRM</name>
<protein>
    <submittedName>
        <fullName evidence="9">ABC transporter permease</fullName>
    </submittedName>
</protein>